<evidence type="ECO:0000313" key="9">
    <source>
        <dbReference type="Proteomes" id="UP000321533"/>
    </source>
</evidence>
<dbReference type="GO" id="GO:0008831">
    <property type="term" value="F:dTDP-4-dehydrorhamnose reductase activity"/>
    <property type="evidence" value="ECO:0007669"/>
    <property type="project" value="UniProtKB-EC"/>
</dbReference>
<evidence type="ECO:0000256" key="3">
    <source>
        <dbReference type="ARBA" id="ARBA00012929"/>
    </source>
</evidence>
<feature type="domain" description="RmlD-like substrate binding" evidence="7">
    <location>
        <begin position="6"/>
        <end position="283"/>
    </location>
</feature>
<evidence type="ECO:0000256" key="4">
    <source>
        <dbReference type="ARBA" id="ARBA00017099"/>
    </source>
</evidence>
<sequence length="285" mass="32172">MEKPVIIVSGKNGQLGNELNDIANNYALFEFHFFDRTELDIANTEAINTAFEKFKPTYFINTAAYTAVDKAEAEQEQAYLINAEATGNIAKACKAWSTKLIHVSTDYVFSGKGTKPYKEDDATDPVNYYGYTKWIGEQLALQNNPQTIVIRTSWVYSVYGNNFVKTMMRLMKDRTDINVVNDQYGSPTYAKDLAEAIIQIIVQNNFQPGIYHFSNSGEINWHTFASAIKDAKHFNCNVHAIPSSQYPTPAKRPAYSVMSKEKIVNVYNIQLKPWQQSLAACLGKL</sequence>
<evidence type="ECO:0000256" key="2">
    <source>
        <dbReference type="ARBA" id="ARBA00010944"/>
    </source>
</evidence>
<dbReference type="InterPro" id="IPR036291">
    <property type="entry name" value="NAD(P)-bd_dom_sf"/>
</dbReference>
<keyword evidence="9" id="KW-1185">Reference proteome</keyword>
<dbReference type="Gene3D" id="3.40.50.720">
    <property type="entry name" value="NAD(P)-binding Rossmann-like Domain"/>
    <property type="match status" value="1"/>
</dbReference>
<dbReference type="FunFam" id="3.40.50.720:FF:000159">
    <property type="entry name" value="dTDP-4-dehydrorhamnose reductase"/>
    <property type="match status" value="1"/>
</dbReference>
<accession>A0A5B8V5C6</accession>
<protein>
    <recommendedName>
        <fullName evidence="4 6">dTDP-4-dehydrorhamnose reductase</fullName>
        <ecNumber evidence="3 6">1.1.1.133</ecNumber>
    </recommendedName>
</protein>
<dbReference type="RefSeq" id="WP_147188189.1">
    <property type="nucleotide sequence ID" value="NZ_CP042435.1"/>
</dbReference>
<dbReference type="InterPro" id="IPR005913">
    <property type="entry name" value="dTDP_dehydrorham_reduct"/>
</dbReference>
<dbReference type="Proteomes" id="UP000321533">
    <property type="component" value="Chromosome"/>
</dbReference>
<proteinExistence type="inferred from homology"/>
<dbReference type="InterPro" id="IPR029903">
    <property type="entry name" value="RmlD-like-bd"/>
</dbReference>
<organism evidence="8 9">
    <name type="scientific">Panacibacter ginsenosidivorans</name>
    <dbReference type="NCBI Taxonomy" id="1813871"/>
    <lineage>
        <taxon>Bacteria</taxon>
        <taxon>Pseudomonadati</taxon>
        <taxon>Bacteroidota</taxon>
        <taxon>Chitinophagia</taxon>
        <taxon>Chitinophagales</taxon>
        <taxon>Chitinophagaceae</taxon>
        <taxon>Panacibacter</taxon>
    </lineage>
</organism>
<name>A0A5B8V5C6_9BACT</name>
<dbReference type="AlphaFoldDB" id="A0A5B8V5C6"/>
<dbReference type="KEGG" id="pgin:FRZ67_03380"/>
<dbReference type="EC" id="1.1.1.133" evidence="3 6"/>
<dbReference type="OrthoDB" id="9803892at2"/>
<dbReference type="UniPathway" id="UPA00124"/>
<dbReference type="GO" id="GO:0019305">
    <property type="term" value="P:dTDP-rhamnose biosynthetic process"/>
    <property type="evidence" value="ECO:0007669"/>
    <property type="project" value="UniProtKB-UniPathway"/>
</dbReference>
<dbReference type="GO" id="GO:0005829">
    <property type="term" value="C:cytosol"/>
    <property type="evidence" value="ECO:0007669"/>
    <property type="project" value="TreeGrafter"/>
</dbReference>
<dbReference type="CDD" id="cd05254">
    <property type="entry name" value="dTDP_HR_like_SDR_e"/>
    <property type="match status" value="1"/>
</dbReference>
<dbReference type="PANTHER" id="PTHR10491:SF4">
    <property type="entry name" value="METHIONINE ADENOSYLTRANSFERASE 2 SUBUNIT BETA"/>
    <property type="match status" value="1"/>
</dbReference>
<evidence type="ECO:0000256" key="6">
    <source>
        <dbReference type="RuleBase" id="RU364082"/>
    </source>
</evidence>
<evidence type="ECO:0000259" key="7">
    <source>
        <dbReference type="Pfam" id="PF04321"/>
    </source>
</evidence>
<dbReference type="SUPFAM" id="SSF51735">
    <property type="entry name" value="NAD(P)-binding Rossmann-fold domains"/>
    <property type="match status" value="1"/>
</dbReference>
<gene>
    <name evidence="8" type="primary">rfbD</name>
    <name evidence="8" type="ORF">FRZ67_03380</name>
</gene>
<reference evidence="8 9" key="1">
    <citation type="journal article" date="2016" name="Int. J. Syst. Evol. Microbiol.">
        <title>Panacibacter ginsenosidivorans gen. nov., sp. nov., with ginsenoside converting activity isolated from soil of a ginseng field.</title>
        <authorList>
            <person name="Siddiqi M.Z."/>
            <person name="Muhammad Shafi S."/>
            <person name="Choi K.D."/>
            <person name="Im W.T."/>
        </authorList>
    </citation>
    <scope>NUCLEOTIDE SEQUENCE [LARGE SCALE GENOMIC DNA]</scope>
    <source>
        <strain evidence="8 9">Gsoil1550</strain>
    </source>
</reference>
<comment type="similarity">
    <text evidence="2 6">Belongs to the dTDP-4-dehydrorhamnose reductase family.</text>
</comment>
<keyword evidence="6" id="KW-0521">NADP</keyword>
<dbReference type="EMBL" id="CP042435">
    <property type="protein sequence ID" value="QEC66389.1"/>
    <property type="molecule type" value="Genomic_DNA"/>
</dbReference>
<comment type="pathway">
    <text evidence="1 6">Carbohydrate biosynthesis; dTDP-L-rhamnose biosynthesis.</text>
</comment>
<comment type="function">
    <text evidence="6">Catalyzes the reduction of dTDP-6-deoxy-L-lyxo-4-hexulose to yield dTDP-L-rhamnose.</text>
</comment>
<comment type="catalytic activity">
    <reaction evidence="5">
        <text>dTDP-beta-L-rhamnose + NADP(+) = dTDP-4-dehydro-beta-L-rhamnose + NADPH + H(+)</text>
        <dbReference type="Rhea" id="RHEA:21796"/>
        <dbReference type="ChEBI" id="CHEBI:15378"/>
        <dbReference type="ChEBI" id="CHEBI:57510"/>
        <dbReference type="ChEBI" id="CHEBI:57783"/>
        <dbReference type="ChEBI" id="CHEBI:58349"/>
        <dbReference type="ChEBI" id="CHEBI:62830"/>
        <dbReference type="EC" id="1.1.1.133"/>
    </reaction>
</comment>
<keyword evidence="6 8" id="KW-0560">Oxidoreductase</keyword>
<evidence type="ECO:0000256" key="1">
    <source>
        <dbReference type="ARBA" id="ARBA00004781"/>
    </source>
</evidence>
<dbReference type="PANTHER" id="PTHR10491">
    <property type="entry name" value="DTDP-4-DEHYDRORHAMNOSE REDUCTASE"/>
    <property type="match status" value="1"/>
</dbReference>
<dbReference type="NCBIfam" id="TIGR01214">
    <property type="entry name" value="rmlD"/>
    <property type="match status" value="1"/>
</dbReference>
<dbReference type="Gene3D" id="3.90.25.10">
    <property type="entry name" value="UDP-galactose 4-epimerase, domain 1"/>
    <property type="match status" value="1"/>
</dbReference>
<dbReference type="Pfam" id="PF04321">
    <property type="entry name" value="RmlD_sub_bind"/>
    <property type="match status" value="1"/>
</dbReference>
<evidence type="ECO:0000256" key="5">
    <source>
        <dbReference type="ARBA" id="ARBA00048200"/>
    </source>
</evidence>
<evidence type="ECO:0000313" key="8">
    <source>
        <dbReference type="EMBL" id="QEC66389.1"/>
    </source>
</evidence>